<dbReference type="STRING" id="5762.D2W032"/>
<evidence type="ECO:0000259" key="3">
    <source>
        <dbReference type="Pfam" id="PF04111"/>
    </source>
</evidence>
<dbReference type="PANTHER" id="PTHR12768">
    <property type="entry name" value="BECLIN 1"/>
    <property type="match status" value="1"/>
</dbReference>
<dbReference type="GO" id="GO:0045324">
    <property type="term" value="P:late endosome to vacuole transport"/>
    <property type="evidence" value="ECO:0007669"/>
    <property type="project" value="TreeGrafter"/>
</dbReference>
<dbReference type="Proteomes" id="UP000006671">
    <property type="component" value="Unassembled WGS sequence"/>
</dbReference>
<comment type="similarity">
    <text evidence="1">Belongs to the beclin family.</text>
</comment>
<dbReference type="Gene3D" id="1.10.418.40">
    <property type="entry name" value="Autophagy protein 6/Beclin 1"/>
    <property type="match status" value="1"/>
</dbReference>
<dbReference type="InterPro" id="IPR040455">
    <property type="entry name" value="Atg6_BARA"/>
</dbReference>
<dbReference type="OrthoDB" id="4822at2759"/>
<evidence type="ECO:0000256" key="2">
    <source>
        <dbReference type="SAM" id="Coils"/>
    </source>
</evidence>
<dbReference type="GO" id="GO:0030674">
    <property type="term" value="F:protein-macromolecule adaptor activity"/>
    <property type="evidence" value="ECO:0007669"/>
    <property type="project" value="TreeGrafter"/>
</dbReference>
<evidence type="ECO:0000256" key="1">
    <source>
        <dbReference type="ARBA" id="ARBA00005965"/>
    </source>
</evidence>
<protein>
    <submittedName>
        <fullName evidence="4">Predicted protein</fullName>
    </submittedName>
</protein>
<dbReference type="GO" id="GO:0043548">
    <property type="term" value="F:phosphatidylinositol 3-kinase binding"/>
    <property type="evidence" value="ECO:0007669"/>
    <property type="project" value="TreeGrafter"/>
</dbReference>
<dbReference type="RefSeq" id="XP_002670246.1">
    <property type="nucleotide sequence ID" value="XM_002670200.1"/>
</dbReference>
<dbReference type="InterPro" id="IPR007243">
    <property type="entry name" value="Atg6/Beclin"/>
</dbReference>
<accession>D2W032</accession>
<dbReference type="Pfam" id="PF04111">
    <property type="entry name" value="APG6"/>
    <property type="match status" value="1"/>
</dbReference>
<sequence length="402" mass="46519">MNVKHKYPCTHCKSEVYFQPSSTMASNSAALDDGFVFITSNDGGGGQTPTNNTTSLNIECNHSGKIERIEDIEYLTEDILSSITIGEDLKKNTKLSTLINDLYLCNTCMTDLFGGLSEEIEQLELECKLYDEKLKKSKKFDTNGMYKKYMKEMDELRNEELVLREQVNVIQNDRHRIGRNITSLQTEYNTQQESEKNYWKIYFQFIHNNQFLAEENRRKSQLIDKEDKIRRKSPLAGMFHLWYEGSYGTINGLRMGRLRHDPVSWEEINAAWGLAVLLLDLTAQQLNNFKFTKYKLVPKASCSSIKELESGDKYDLFFSSTRNIQSFNEGMKCFLFCLEELCQHIGIVVPGSSIGTRLIVKADEGKIQDLSMLYSVEREYEWTKALKYLIINLKFVQKNVIK</sequence>
<dbReference type="GO" id="GO:0000045">
    <property type="term" value="P:autophagosome assembly"/>
    <property type="evidence" value="ECO:0007669"/>
    <property type="project" value="TreeGrafter"/>
</dbReference>
<name>D2W032_NAEGR</name>
<dbReference type="KEGG" id="ngr:NAEGRDRAFT_74714"/>
<dbReference type="PANTHER" id="PTHR12768:SF4">
    <property type="entry name" value="BECLIN-1"/>
    <property type="match status" value="1"/>
</dbReference>
<dbReference type="GO" id="GO:0000423">
    <property type="term" value="P:mitophagy"/>
    <property type="evidence" value="ECO:0007669"/>
    <property type="project" value="TreeGrafter"/>
</dbReference>
<dbReference type="InterPro" id="IPR038274">
    <property type="entry name" value="Atg6/Beclin_C_sf"/>
</dbReference>
<dbReference type="OMA" id="VEREYEW"/>
<dbReference type="eggNOG" id="KOG2751">
    <property type="taxonomic scope" value="Eukaryota"/>
</dbReference>
<gene>
    <name evidence="4" type="ORF">NAEGRDRAFT_74714</name>
</gene>
<dbReference type="GO" id="GO:0000407">
    <property type="term" value="C:phagophore assembly site"/>
    <property type="evidence" value="ECO:0007669"/>
    <property type="project" value="TreeGrafter"/>
</dbReference>
<proteinExistence type="inferred from homology"/>
<dbReference type="GeneID" id="8863181"/>
<dbReference type="GO" id="GO:0034271">
    <property type="term" value="C:phosphatidylinositol 3-kinase complex, class III, type I"/>
    <property type="evidence" value="ECO:0007669"/>
    <property type="project" value="TreeGrafter"/>
</dbReference>
<dbReference type="GO" id="GO:0034272">
    <property type="term" value="C:phosphatidylinositol 3-kinase complex, class III, type II"/>
    <property type="evidence" value="ECO:0007669"/>
    <property type="project" value="TreeGrafter"/>
</dbReference>
<dbReference type="AlphaFoldDB" id="D2W032"/>
<evidence type="ECO:0000313" key="4">
    <source>
        <dbReference type="EMBL" id="EFC37502.1"/>
    </source>
</evidence>
<keyword evidence="2" id="KW-0175">Coiled coil</keyword>
<organism evidence="5">
    <name type="scientific">Naegleria gruberi</name>
    <name type="common">Amoeba</name>
    <dbReference type="NCBI Taxonomy" id="5762"/>
    <lineage>
        <taxon>Eukaryota</taxon>
        <taxon>Discoba</taxon>
        <taxon>Heterolobosea</taxon>
        <taxon>Tetramitia</taxon>
        <taxon>Eutetramitia</taxon>
        <taxon>Vahlkampfiidae</taxon>
        <taxon>Naegleria</taxon>
    </lineage>
</organism>
<dbReference type="VEuPathDB" id="AmoebaDB:NAEGRDRAFT_74714"/>
<dbReference type="GO" id="GO:0006995">
    <property type="term" value="P:cellular response to nitrogen starvation"/>
    <property type="evidence" value="ECO:0007669"/>
    <property type="project" value="TreeGrafter"/>
</dbReference>
<dbReference type="InParanoid" id="D2W032"/>
<keyword evidence="5" id="KW-1185">Reference proteome</keyword>
<feature type="domain" description="Atg6 BARA" evidence="3">
    <location>
        <begin position="236"/>
        <end position="398"/>
    </location>
</feature>
<reference evidence="4 5" key="1">
    <citation type="journal article" date="2010" name="Cell">
        <title>The genome of Naegleria gruberi illuminates early eukaryotic versatility.</title>
        <authorList>
            <person name="Fritz-Laylin L.K."/>
            <person name="Prochnik S.E."/>
            <person name="Ginger M.L."/>
            <person name="Dacks J.B."/>
            <person name="Carpenter M.L."/>
            <person name="Field M.C."/>
            <person name="Kuo A."/>
            <person name="Paredez A."/>
            <person name="Chapman J."/>
            <person name="Pham J."/>
            <person name="Shu S."/>
            <person name="Neupane R."/>
            <person name="Cipriano M."/>
            <person name="Mancuso J."/>
            <person name="Tu H."/>
            <person name="Salamov A."/>
            <person name="Lindquist E."/>
            <person name="Shapiro H."/>
            <person name="Lucas S."/>
            <person name="Grigoriev I.V."/>
            <person name="Cande W.Z."/>
            <person name="Fulton C."/>
            <person name="Rokhsar D.S."/>
            <person name="Dawson S.C."/>
        </authorList>
    </citation>
    <scope>NUCLEOTIDE SEQUENCE [LARGE SCALE GENOMIC DNA]</scope>
    <source>
        <strain evidence="4 5">NEG-M</strain>
    </source>
</reference>
<evidence type="ECO:0000313" key="5">
    <source>
        <dbReference type="Proteomes" id="UP000006671"/>
    </source>
</evidence>
<feature type="coiled-coil region" evidence="2">
    <location>
        <begin position="113"/>
        <end position="173"/>
    </location>
</feature>
<dbReference type="EMBL" id="GG738917">
    <property type="protein sequence ID" value="EFC37502.1"/>
    <property type="molecule type" value="Genomic_DNA"/>
</dbReference>